<reference evidence="2" key="1">
    <citation type="submission" date="2015-12" db="EMBL/GenBank/DDBJ databases">
        <title>Gene expression during late stages of embryo sac development: a critical building block for successful pollen-pistil interactions.</title>
        <authorList>
            <person name="Liu Y."/>
            <person name="Joly V."/>
            <person name="Sabar M."/>
            <person name="Matton D.P."/>
        </authorList>
    </citation>
    <scope>NUCLEOTIDE SEQUENCE</scope>
</reference>
<evidence type="ECO:0000256" key="1">
    <source>
        <dbReference type="SAM" id="Phobius"/>
    </source>
</evidence>
<evidence type="ECO:0000313" key="2">
    <source>
        <dbReference type="EMBL" id="JAP15325.1"/>
    </source>
</evidence>
<sequence>MPWLRLVVNKIVEAGGASNIRVSHNLRYYTHSVIQQTYNVVSVVPSYSLIVCMTSSFLLSLHVWRSTLRDRLMSIGNVSNRFEQFNS</sequence>
<feature type="transmembrane region" description="Helical" evidence="1">
    <location>
        <begin position="46"/>
        <end position="64"/>
    </location>
</feature>
<proteinExistence type="predicted"/>
<dbReference type="AlphaFoldDB" id="A0A0V0H575"/>
<accession>A0A0V0H575</accession>
<name>A0A0V0H575_SOLCH</name>
<organism evidence="2">
    <name type="scientific">Solanum chacoense</name>
    <name type="common">Chaco potato</name>
    <dbReference type="NCBI Taxonomy" id="4108"/>
    <lineage>
        <taxon>Eukaryota</taxon>
        <taxon>Viridiplantae</taxon>
        <taxon>Streptophyta</taxon>
        <taxon>Embryophyta</taxon>
        <taxon>Tracheophyta</taxon>
        <taxon>Spermatophyta</taxon>
        <taxon>Magnoliopsida</taxon>
        <taxon>eudicotyledons</taxon>
        <taxon>Gunneridae</taxon>
        <taxon>Pentapetalae</taxon>
        <taxon>asterids</taxon>
        <taxon>lamiids</taxon>
        <taxon>Solanales</taxon>
        <taxon>Solanaceae</taxon>
        <taxon>Solanoideae</taxon>
        <taxon>Solaneae</taxon>
        <taxon>Solanum</taxon>
    </lineage>
</organism>
<keyword evidence="1" id="KW-0812">Transmembrane</keyword>
<keyword evidence="1" id="KW-1133">Transmembrane helix</keyword>
<keyword evidence="1" id="KW-0472">Membrane</keyword>
<protein>
    <submittedName>
        <fullName evidence="2">Putative ovule protein</fullName>
    </submittedName>
</protein>
<dbReference type="EMBL" id="GEDG01025334">
    <property type="protein sequence ID" value="JAP15325.1"/>
    <property type="molecule type" value="Transcribed_RNA"/>
</dbReference>